<dbReference type="AlphaFoldDB" id="A0A1X1EJX0"/>
<name>A0A1X1EJX0_PANCY</name>
<dbReference type="RefSeq" id="WP_084878938.1">
    <property type="nucleotide sequence ID" value="NZ_JAGGMY010000006.1"/>
</dbReference>
<dbReference type="EMBL" id="MLJI01000002">
    <property type="protein sequence ID" value="ORM89231.1"/>
    <property type="molecule type" value="Genomic_DNA"/>
</dbReference>
<protein>
    <submittedName>
        <fullName evidence="2">Uncharacterized protein</fullName>
    </submittedName>
</protein>
<reference evidence="2 3" key="1">
    <citation type="journal article" date="2017" name="Antonie Van Leeuwenhoek">
        <title>Phylogenomic resolution of the bacterial genus Pantoea and its relationship with Erwinia and Tatumella.</title>
        <authorList>
            <person name="Palmer M."/>
            <person name="Steenkamp E.T."/>
            <person name="Coetzee M.P."/>
            <person name="Chan W.Y."/>
            <person name="van Zyl E."/>
            <person name="De Maayer P."/>
            <person name="Coutinho T.A."/>
            <person name="Blom J."/>
            <person name="Smits T.H."/>
            <person name="Duffy B."/>
            <person name="Venter S.N."/>
        </authorList>
    </citation>
    <scope>NUCLEOTIDE SEQUENCE [LARGE SCALE GENOMIC DNA]</scope>
    <source>
        <strain evidence="2 3">LMG 2657</strain>
    </source>
</reference>
<dbReference type="STRING" id="55209.HA50_21505"/>
<dbReference type="OrthoDB" id="9784823at2"/>
<accession>A0A1X1EJX0</accession>
<gene>
    <name evidence="2" type="ORF">HA50_21505</name>
</gene>
<feature type="compositionally biased region" description="Polar residues" evidence="1">
    <location>
        <begin position="1"/>
        <end position="18"/>
    </location>
</feature>
<sequence>MSIVSSSSGPQPLNSASAEQPEIRLTRIVQIHNTCHHHASSIATKAGEAVLKTLQSCISDYPYRPGKPHSPELNNTLEKIVTAILTEGETSAAGTPSFTVADIASEAAFIRAMDREYPKAGKWVQELKKILAEAGTPPLTTENNYNVLRVKVAKNPLCRLLLAIDQHTFRQEIIQAMPPVAPQGEHHSPEPCHPRLQRMQHEIAETRTRLVLAEDQRSAIVSEYIDKAEQEFLAKLTLGIRVSMRDIDDILEHNRHLDEGDLSILKRRLTIVVQIEDAVQSVIRQDIESNEDPFLEWALFASNYDINKVFQTHAVQQLQLSAEEHQKQRARLELAQIQTYRDDQLNSIFYREATFHVTPPSPRR</sequence>
<evidence type="ECO:0000313" key="2">
    <source>
        <dbReference type="EMBL" id="ORM89231.1"/>
    </source>
</evidence>
<dbReference type="Proteomes" id="UP000193749">
    <property type="component" value="Unassembled WGS sequence"/>
</dbReference>
<evidence type="ECO:0000256" key="1">
    <source>
        <dbReference type="SAM" id="MobiDB-lite"/>
    </source>
</evidence>
<organism evidence="2 3">
    <name type="scientific">Pantoea cypripedii</name>
    <name type="common">Pectobacterium cypripedii</name>
    <name type="synonym">Erwinia cypripedii</name>
    <dbReference type="NCBI Taxonomy" id="55209"/>
    <lineage>
        <taxon>Bacteria</taxon>
        <taxon>Pseudomonadati</taxon>
        <taxon>Pseudomonadota</taxon>
        <taxon>Gammaproteobacteria</taxon>
        <taxon>Enterobacterales</taxon>
        <taxon>Erwiniaceae</taxon>
        <taxon>Pantoea</taxon>
    </lineage>
</organism>
<feature type="region of interest" description="Disordered" evidence="1">
    <location>
        <begin position="1"/>
        <end position="20"/>
    </location>
</feature>
<comment type="caution">
    <text evidence="2">The sequence shown here is derived from an EMBL/GenBank/DDBJ whole genome shotgun (WGS) entry which is preliminary data.</text>
</comment>
<proteinExistence type="predicted"/>
<keyword evidence="3" id="KW-1185">Reference proteome</keyword>
<evidence type="ECO:0000313" key="3">
    <source>
        <dbReference type="Proteomes" id="UP000193749"/>
    </source>
</evidence>